<keyword evidence="2 3" id="KW-0663">Pyridoxal phosphate</keyword>
<evidence type="ECO:0000313" key="6">
    <source>
        <dbReference type="Proteomes" id="UP000570517"/>
    </source>
</evidence>
<dbReference type="SUPFAM" id="SSF53383">
    <property type="entry name" value="PLP-dependent transferases"/>
    <property type="match status" value="1"/>
</dbReference>
<proteinExistence type="inferred from homology"/>
<sequence length="465" mass="49859">MASSVKESPLTGGDCDDPDGIDARIAEQEQIFLRRQPRSTELIAVAGEHLAGGATSNWQIAEPQAVWMSHGSGSKVYDVDGNEYVDMHGGYGASIAGHAHPAIVAAVSDQVRRGTHFAQPTEDAIWIAGELARRFDLPLWRFANSGTEATMDAVHLARALTGRDLIIKVEGCYHGHHDSVQVSVLPEADEVGPRDSPTSVPGNSGIPSAIRDLVVVVPFNDPGAVARALARHRGRIAAMILEPVMMNAGIIPPDDGYLVTIRDLLHAEDAFLIYDEVKTGFTTGPGGITARSGVVPDMVCLAKALGGGIAVAAIGGTRDVMSAIGDGRYEQVGTFNGNPLAMAATRATLSEVLTADSYAHLAELSSRLRDSLNAVIAEHGFQWRVVTEGAKGCVTFRKDPVREFRDFLEIDARLGHLHWLMQHNGGVFLPPWGKVEQWLLSVQHSRDDVDRFAANFARFAAAVSS</sequence>
<organism evidence="5 6">
    <name type="scientific">Mycolicibacterium hippocampi</name>
    <dbReference type="NCBI Taxonomy" id="659824"/>
    <lineage>
        <taxon>Bacteria</taxon>
        <taxon>Bacillati</taxon>
        <taxon>Actinomycetota</taxon>
        <taxon>Actinomycetes</taxon>
        <taxon>Mycobacteriales</taxon>
        <taxon>Mycobacteriaceae</taxon>
        <taxon>Mycolicibacterium</taxon>
    </lineage>
</organism>
<dbReference type="Gene3D" id="3.90.1150.10">
    <property type="entry name" value="Aspartate Aminotransferase, domain 1"/>
    <property type="match status" value="1"/>
</dbReference>
<dbReference type="RefSeq" id="WP_347133309.1">
    <property type="nucleotide sequence ID" value="NZ_JABFYL010000048.1"/>
</dbReference>
<keyword evidence="5" id="KW-0808">Transferase</keyword>
<feature type="region of interest" description="Disordered" evidence="4">
    <location>
        <begin position="1"/>
        <end position="20"/>
    </location>
</feature>
<comment type="cofactor">
    <cofactor evidence="1">
        <name>pyridoxal 5'-phosphate</name>
        <dbReference type="ChEBI" id="CHEBI:597326"/>
    </cofactor>
</comment>
<evidence type="ECO:0000256" key="2">
    <source>
        <dbReference type="ARBA" id="ARBA00022898"/>
    </source>
</evidence>
<dbReference type="InterPro" id="IPR015422">
    <property type="entry name" value="PyrdxlP-dep_Trfase_small"/>
</dbReference>
<dbReference type="Proteomes" id="UP000570517">
    <property type="component" value="Unassembled WGS sequence"/>
</dbReference>
<dbReference type="Gene3D" id="3.40.640.10">
    <property type="entry name" value="Type I PLP-dependent aspartate aminotransferase-like (Major domain)"/>
    <property type="match status" value="1"/>
</dbReference>
<dbReference type="EMBL" id="JABFYL010000048">
    <property type="protein sequence ID" value="NVN53062.1"/>
    <property type="molecule type" value="Genomic_DNA"/>
</dbReference>
<protein>
    <submittedName>
        <fullName evidence="5">Aminotransferase, class III</fullName>
    </submittedName>
</protein>
<dbReference type="AlphaFoldDB" id="A0A850PR96"/>
<dbReference type="InterPro" id="IPR005814">
    <property type="entry name" value="Aminotrans_3"/>
</dbReference>
<keyword evidence="5" id="KW-0032">Aminotransferase</keyword>
<evidence type="ECO:0000256" key="4">
    <source>
        <dbReference type="SAM" id="MobiDB-lite"/>
    </source>
</evidence>
<dbReference type="PANTHER" id="PTHR43713">
    <property type="entry name" value="GLUTAMATE-1-SEMIALDEHYDE 2,1-AMINOMUTASE"/>
    <property type="match status" value="1"/>
</dbReference>
<dbReference type="GO" id="GO:0030170">
    <property type="term" value="F:pyridoxal phosphate binding"/>
    <property type="evidence" value="ECO:0007669"/>
    <property type="project" value="InterPro"/>
</dbReference>
<evidence type="ECO:0000256" key="3">
    <source>
        <dbReference type="RuleBase" id="RU003560"/>
    </source>
</evidence>
<dbReference type="InterPro" id="IPR015421">
    <property type="entry name" value="PyrdxlP-dep_Trfase_major"/>
</dbReference>
<reference evidence="5 6" key="1">
    <citation type="submission" date="2020-05" db="EMBL/GenBank/DDBJ databases">
        <title>Draft genome sequence of Mycobacterium hippocampi DL, isolated from European seabass, Dicentrarchus labrax, reared in fish farms.</title>
        <authorList>
            <person name="Stathopoulou P."/>
            <person name="Asimakis E."/>
            <person name="Tzokas K."/>
            <person name="Batargias C."/>
            <person name="Tsiamis G."/>
        </authorList>
    </citation>
    <scope>NUCLEOTIDE SEQUENCE [LARGE SCALE GENOMIC DNA]</scope>
    <source>
        <strain evidence="5 6">DL</strain>
    </source>
</reference>
<comment type="caution">
    <text evidence="5">The sequence shown here is derived from an EMBL/GenBank/DDBJ whole genome shotgun (WGS) entry which is preliminary data.</text>
</comment>
<dbReference type="PANTHER" id="PTHR43713:SF3">
    <property type="entry name" value="GLUTAMATE-1-SEMIALDEHYDE 2,1-AMINOMUTASE 1, CHLOROPLASTIC-RELATED"/>
    <property type="match status" value="1"/>
</dbReference>
<evidence type="ECO:0000256" key="1">
    <source>
        <dbReference type="ARBA" id="ARBA00001933"/>
    </source>
</evidence>
<accession>A0A850PR96</accession>
<dbReference type="CDD" id="cd00610">
    <property type="entry name" value="OAT_like"/>
    <property type="match status" value="1"/>
</dbReference>
<dbReference type="GO" id="GO:0008483">
    <property type="term" value="F:transaminase activity"/>
    <property type="evidence" value="ECO:0007669"/>
    <property type="project" value="UniProtKB-KW"/>
</dbReference>
<dbReference type="InterPro" id="IPR015424">
    <property type="entry name" value="PyrdxlP-dep_Trfase"/>
</dbReference>
<keyword evidence="6" id="KW-1185">Reference proteome</keyword>
<comment type="similarity">
    <text evidence="3">Belongs to the class-III pyridoxal-phosphate-dependent aminotransferase family.</text>
</comment>
<gene>
    <name evidence="5" type="ORF">HLY00_5031</name>
</gene>
<dbReference type="Pfam" id="PF00202">
    <property type="entry name" value="Aminotran_3"/>
    <property type="match status" value="1"/>
</dbReference>
<evidence type="ECO:0000313" key="5">
    <source>
        <dbReference type="EMBL" id="NVN53062.1"/>
    </source>
</evidence>
<name>A0A850PR96_9MYCO</name>